<sequence>MKIKSMRKGAAALAATATLLPAVPSLAQEAPRLQIGGTTYTKWLAGSLRNQGALYNFTTIPGEGFGDNGIGTELELLLSARLSSQVEVRGRIHSRFNQNFWTNFGGFGKQGNDCVAGNCGEFDARSSQYIKLRGMAVTLTPGYLVDSATIGANDFGQFDPFVLGRIRYIDRDNAAGLLVQGSALERQLSWDAAAVALPRLWAGPKYTVGAYHATDAAYVFQTRYTAGDLFDVGGIFQYVDDRELNPNDNNLDDGRSLYPRFRNGVGGLKAGFHLGSILDVRGAFYRSYASSESTGLFNSSDTDPRFTPKSFGLDGFSSVPAGRLEDNTWKVDVTLSDPLDIGLTFNAQVFNIGANYVSMMAARRESDVLLTEGTDGTFAFPGPNNRAYGVYQGNPTAIGYGGWTNESQQVATINVDNEFTDFDEPMAQTVIGWKGVTLNPVYSNGALDIAGEYSFVTYNTNWQAWGNDNRAIGDSPYPGAELDSGVLHNFRNAYQPFQDKKTHIAVLKARYVLDIGKGVDVFGKVKYIHETDKRLNDKKYLPYEDGDCAADGSGCTNTKRYYDAEGKYSTADDLYGNPGVLPGGGYAFKPFDDISDDDRVLNYSAFNLGTGYQLTDDLYASISYTKFLANLKDGNTAFQSYNRHQMVSGDHDKNMVALKAKYILAGVEFGLEGQYLFGTFTPDYGDGYTPVAADETISKNFNVPVGSLGFERRGGFGWQSLATRDFSQARLKAFMKAQF</sequence>
<name>A0A250ICU8_9BACT</name>
<keyword evidence="1" id="KW-0732">Signal</keyword>
<dbReference type="Proteomes" id="UP000217289">
    <property type="component" value="Chromosome"/>
</dbReference>
<evidence type="ECO:0000313" key="2">
    <source>
        <dbReference type="EMBL" id="ATB28981.1"/>
    </source>
</evidence>
<reference evidence="2 3" key="1">
    <citation type="submission" date="2017-06" db="EMBL/GenBank/DDBJ databases">
        <authorList>
            <person name="Kim H.J."/>
            <person name="Triplett B.A."/>
        </authorList>
    </citation>
    <scope>NUCLEOTIDE SEQUENCE [LARGE SCALE GENOMIC DNA]</scope>
    <source>
        <strain evidence="2 3">DSM 14713</strain>
    </source>
</reference>
<evidence type="ECO:0000256" key="1">
    <source>
        <dbReference type="SAM" id="SignalP"/>
    </source>
</evidence>
<organism evidence="2 3">
    <name type="scientific">Melittangium boletus DSM 14713</name>
    <dbReference type="NCBI Taxonomy" id="1294270"/>
    <lineage>
        <taxon>Bacteria</taxon>
        <taxon>Pseudomonadati</taxon>
        <taxon>Myxococcota</taxon>
        <taxon>Myxococcia</taxon>
        <taxon>Myxococcales</taxon>
        <taxon>Cystobacterineae</taxon>
        <taxon>Archangiaceae</taxon>
        <taxon>Melittangium</taxon>
    </lineage>
</organism>
<dbReference type="OrthoDB" id="5478398at2"/>
<evidence type="ECO:0000313" key="3">
    <source>
        <dbReference type="Proteomes" id="UP000217289"/>
    </source>
</evidence>
<dbReference type="EMBL" id="CP022163">
    <property type="protein sequence ID" value="ATB28981.1"/>
    <property type="molecule type" value="Genomic_DNA"/>
</dbReference>
<keyword evidence="3" id="KW-1185">Reference proteome</keyword>
<accession>A0A250ICU8</accession>
<dbReference type="RefSeq" id="WP_095977609.1">
    <property type="nucleotide sequence ID" value="NZ_CP022163.1"/>
</dbReference>
<protein>
    <submittedName>
        <fullName evidence="2">Uncharacterized protein</fullName>
    </submittedName>
</protein>
<proteinExistence type="predicted"/>
<dbReference type="AlphaFoldDB" id="A0A250ICU8"/>
<feature type="chain" id="PRO_5012128701" evidence="1">
    <location>
        <begin position="28"/>
        <end position="739"/>
    </location>
</feature>
<gene>
    <name evidence="2" type="ORF">MEBOL_002430</name>
</gene>
<dbReference type="KEGG" id="mbd:MEBOL_002430"/>
<feature type="signal peptide" evidence="1">
    <location>
        <begin position="1"/>
        <end position="27"/>
    </location>
</feature>